<dbReference type="RefSeq" id="WP_176070997.1">
    <property type="nucleotide sequence ID" value="NZ_JABWMJ010000011.1"/>
</dbReference>
<dbReference type="PROSITE" id="PS50949">
    <property type="entry name" value="HTH_GNTR"/>
    <property type="match status" value="1"/>
</dbReference>
<accession>A0A7Y6NRT5</accession>
<dbReference type="InterPro" id="IPR036388">
    <property type="entry name" value="WH-like_DNA-bd_sf"/>
</dbReference>
<dbReference type="InterPro" id="IPR000524">
    <property type="entry name" value="Tscrpt_reg_HTH_GntR"/>
</dbReference>
<keyword evidence="3" id="KW-0804">Transcription</keyword>
<dbReference type="PANTHER" id="PTHR43537:SF45">
    <property type="entry name" value="GNTR FAMILY REGULATORY PROTEIN"/>
    <property type="match status" value="1"/>
</dbReference>
<keyword evidence="1" id="KW-0805">Transcription regulation</keyword>
<keyword evidence="7" id="KW-1185">Reference proteome</keyword>
<dbReference type="EMBL" id="JABWMJ010000011">
    <property type="protein sequence ID" value="NUZ08161.1"/>
    <property type="molecule type" value="Genomic_DNA"/>
</dbReference>
<dbReference type="SUPFAM" id="SSF48008">
    <property type="entry name" value="GntR ligand-binding domain-like"/>
    <property type="match status" value="1"/>
</dbReference>
<evidence type="ECO:0000256" key="3">
    <source>
        <dbReference type="ARBA" id="ARBA00023163"/>
    </source>
</evidence>
<proteinExistence type="predicted"/>
<dbReference type="SUPFAM" id="SSF46785">
    <property type="entry name" value="Winged helix' DNA-binding domain"/>
    <property type="match status" value="1"/>
</dbReference>
<dbReference type="SMART" id="SM00345">
    <property type="entry name" value="HTH_GNTR"/>
    <property type="match status" value="1"/>
</dbReference>
<dbReference type="GO" id="GO:0003677">
    <property type="term" value="F:DNA binding"/>
    <property type="evidence" value="ECO:0007669"/>
    <property type="project" value="UniProtKB-KW"/>
</dbReference>
<evidence type="ECO:0000313" key="7">
    <source>
        <dbReference type="Proteomes" id="UP000529637"/>
    </source>
</evidence>
<dbReference type="Pfam" id="PF07729">
    <property type="entry name" value="FCD"/>
    <property type="match status" value="1"/>
</dbReference>
<dbReference type="Pfam" id="PF00392">
    <property type="entry name" value="GntR"/>
    <property type="match status" value="1"/>
</dbReference>
<evidence type="ECO:0000259" key="5">
    <source>
        <dbReference type="PROSITE" id="PS50949"/>
    </source>
</evidence>
<comment type="caution">
    <text evidence="6">The sequence shown here is derived from an EMBL/GenBank/DDBJ whole genome shotgun (WGS) entry which is preliminary data.</text>
</comment>
<dbReference type="Proteomes" id="UP000529637">
    <property type="component" value="Unassembled WGS sequence"/>
</dbReference>
<protein>
    <submittedName>
        <fullName evidence="6">FCD domain-containing protein</fullName>
    </submittedName>
</protein>
<evidence type="ECO:0000256" key="2">
    <source>
        <dbReference type="ARBA" id="ARBA00023125"/>
    </source>
</evidence>
<dbReference type="SMART" id="SM00895">
    <property type="entry name" value="FCD"/>
    <property type="match status" value="1"/>
</dbReference>
<feature type="compositionally biased region" description="Polar residues" evidence="4">
    <location>
        <begin position="226"/>
        <end position="236"/>
    </location>
</feature>
<dbReference type="InterPro" id="IPR036390">
    <property type="entry name" value="WH_DNA-bd_sf"/>
</dbReference>
<dbReference type="InterPro" id="IPR011711">
    <property type="entry name" value="GntR_C"/>
</dbReference>
<dbReference type="Gene3D" id="1.10.10.10">
    <property type="entry name" value="Winged helix-like DNA-binding domain superfamily/Winged helix DNA-binding domain"/>
    <property type="match status" value="1"/>
</dbReference>
<feature type="region of interest" description="Disordered" evidence="4">
    <location>
        <begin position="207"/>
        <end position="236"/>
    </location>
</feature>
<dbReference type="GO" id="GO:0003700">
    <property type="term" value="F:DNA-binding transcription factor activity"/>
    <property type="evidence" value="ECO:0007669"/>
    <property type="project" value="InterPro"/>
</dbReference>
<dbReference type="PANTHER" id="PTHR43537">
    <property type="entry name" value="TRANSCRIPTIONAL REGULATOR, GNTR FAMILY"/>
    <property type="match status" value="1"/>
</dbReference>
<organism evidence="6 7">
    <name type="scientific">Piscinibacter koreensis</name>
    <dbReference type="NCBI Taxonomy" id="2742824"/>
    <lineage>
        <taxon>Bacteria</taxon>
        <taxon>Pseudomonadati</taxon>
        <taxon>Pseudomonadota</taxon>
        <taxon>Betaproteobacteria</taxon>
        <taxon>Burkholderiales</taxon>
        <taxon>Sphaerotilaceae</taxon>
        <taxon>Piscinibacter</taxon>
    </lineage>
</organism>
<evidence type="ECO:0000256" key="1">
    <source>
        <dbReference type="ARBA" id="ARBA00023015"/>
    </source>
</evidence>
<evidence type="ECO:0000256" key="4">
    <source>
        <dbReference type="SAM" id="MobiDB-lite"/>
    </source>
</evidence>
<name>A0A7Y6NRT5_9BURK</name>
<sequence>MPAQPPSSATIALLQRHSLTSAVQAELERMILSGELGPGARLTETALAARLGVSRGPLREAFRMLGEAGLVRAEKNRGVFVREIAADEVDEILDLRAAIDALVGRRVARRVDATTLAELRELADALDAASAARDALAWESLDRRFHDRLVELSGNRRLMAIDRQLAKELSLVRSAAPRAGSTLSSREHRRIVAALAAGDAGAAGAAMAAHALQRRRRNRRAPTLGQPRSTEPASVA</sequence>
<keyword evidence="2" id="KW-0238">DNA-binding</keyword>
<dbReference type="InterPro" id="IPR008920">
    <property type="entry name" value="TF_FadR/GntR_C"/>
</dbReference>
<feature type="domain" description="HTH gntR-type" evidence="5">
    <location>
        <begin position="17"/>
        <end position="84"/>
    </location>
</feature>
<dbReference type="Gene3D" id="1.20.120.530">
    <property type="entry name" value="GntR ligand-binding domain-like"/>
    <property type="match status" value="1"/>
</dbReference>
<evidence type="ECO:0000313" key="6">
    <source>
        <dbReference type="EMBL" id="NUZ08161.1"/>
    </source>
</evidence>
<reference evidence="6 7" key="1">
    <citation type="submission" date="2020-06" db="EMBL/GenBank/DDBJ databases">
        <title>Schlegella sp. ID0723 isolated from air conditioner.</title>
        <authorList>
            <person name="Kim D.Y."/>
            <person name="Kim D.-U."/>
        </authorList>
    </citation>
    <scope>NUCLEOTIDE SEQUENCE [LARGE SCALE GENOMIC DNA]</scope>
    <source>
        <strain evidence="6 7">ID0723</strain>
    </source>
</reference>
<dbReference type="CDD" id="cd07377">
    <property type="entry name" value="WHTH_GntR"/>
    <property type="match status" value="1"/>
</dbReference>
<gene>
    <name evidence="6" type="ORF">HQN59_20590</name>
</gene>
<dbReference type="AlphaFoldDB" id="A0A7Y6NRT5"/>